<dbReference type="OMA" id="VSHMELD"/>
<dbReference type="Gene3D" id="3.40.50.720">
    <property type="entry name" value="NAD(P)-binding Rossmann-like Domain"/>
    <property type="match status" value="1"/>
</dbReference>
<dbReference type="OrthoDB" id="191139at2759"/>
<dbReference type="STRING" id="945553.A0A0D2MS04"/>
<keyword evidence="3" id="KW-1185">Reference proteome</keyword>
<evidence type="ECO:0000256" key="1">
    <source>
        <dbReference type="ARBA" id="ARBA00023002"/>
    </source>
</evidence>
<dbReference type="PANTHER" id="PTHR43157:SF31">
    <property type="entry name" value="PHOSPHATIDYLINOSITOL-GLYCAN BIOSYNTHESIS CLASS F PROTEIN"/>
    <property type="match status" value="1"/>
</dbReference>
<dbReference type="InterPro" id="IPR036291">
    <property type="entry name" value="NAD(P)-bd_dom_sf"/>
</dbReference>
<dbReference type="PRINTS" id="PR00081">
    <property type="entry name" value="GDHRDH"/>
</dbReference>
<gene>
    <name evidence="2" type="ORF">HYPSUDRAFT_63545</name>
</gene>
<dbReference type="Pfam" id="PF00106">
    <property type="entry name" value="adh_short"/>
    <property type="match status" value="1"/>
</dbReference>
<reference evidence="3" key="1">
    <citation type="submission" date="2014-04" db="EMBL/GenBank/DDBJ databases">
        <title>Evolutionary Origins and Diversification of the Mycorrhizal Mutualists.</title>
        <authorList>
            <consortium name="DOE Joint Genome Institute"/>
            <consortium name="Mycorrhizal Genomics Consortium"/>
            <person name="Kohler A."/>
            <person name="Kuo A."/>
            <person name="Nagy L.G."/>
            <person name="Floudas D."/>
            <person name="Copeland A."/>
            <person name="Barry K.W."/>
            <person name="Cichocki N."/>
            <person name="Veneault-Fourrey C."/>
            <person name="LaButti K."/>
            <person name="Lindquist E.A."/>
            <person name="Lipzen A."/>
            <person name="Lundell T."/>
            <person name="Morin E."/>
            <person name="Murat C."/>
            <person name="Riley R."/>
            <person name="Ohm R."/>
            <person name="Sun H."/>
            <person name="Tunlid A."/>
            <person name="Henrissat B."/>
            <person name="Grigoriev I.V."/>
            <person name="Hibbett D.S."/>
            <person name="Martin F."/>
        </authorList>
    </citation>
    <scope>NUCLEOTIDE SEQUENCE [LARGE SCALE GENOMIC DNA]</scope>
    <source>
        <strain evidence="3">FD-334 SS-4</strain>
    </source>
</reference>
<dbReference type="AlphaFoldDB" id="A0A0D2MS04"/>
<dbReference type="Proteomes" id="UP000054270">
    <property type="component" value="Unassembled WGS sequence"/>
</dbReference>
<evidence type="ECO:0008006" key="4">
    <source>
        <dbReference type="Google" id="ProtNLM"/>
    </source>
</evidence>
<organism evidence="2 3">
    <name type="scientific">Hypholoma sublateritium (strain FD-334 SS-4)</name>
    <dbReference type="NCBI Taxonomy" id="945553"/>
    <lineage>
        <taxon>Eukaryota</taxon>
        <taxon>Fungi</taxon>
        <taxon>Dikarya</taxon>
        <taxon>Basidiomycota</taxon>
        <taxon>Agaricomycotina</taxon>
        <taxon>Agaricomycetes</taxon>
        <taxon>Agaricomycetidae</taxon>
        <taxon>Agaricales</taxon>
        <taxon>Agaricineae</taxon>
        <taxon>Strophariaceae</taxon>
        <taxon>Hypholoma</taxon>
    </lineage>
</organism>
<dbReference type="InterPro" id="IPR002347">
    <property type="entry name" value="SDR_fam"/>
</dbReference>
<keyword evidence="1" id="KW-0560">Oxidoreductase</keyword>
<dbReference type="GO" id="GO:0016491">
    <property type="term" value="F:oxidoreductase activity"/>
    <property type="evidence" value="ECO:0007669"/>
    <property type="project" value="UniProtKB-KW"/>
</dbReference>
<proteinExistence type="predicted"/>
<dbReference type="EMBL" id="KN817526">
    <property type="protein sequence ID" value="KJA26758.1"/>
    <property type="molecule type" value="Genomic_DNA"/>
</dbReference>
<evidence type="ECO:0000313" key="3">
    <source>
        <dbReference type="Proteomes" id="UP000054270"/>
    </source>
</evidence>
<accession>A0A0D2MS04</accession>
<dbReference type="PANTHER" id="PTHR43157">
    <property type="entry name" value="PHOSPHATIDYLINOSITOL-GLYCAN BIOSYNTHESIS CLASS F PROTEIN-RELATED"/>
    <property type="match status" value="1"/>
</dbReference>
<sequence>MPFWSKKFNPADDLADLTGKVVIVTGGNTGIGYNTVKFLARKGAKVYLGARTEEKGRQAVEELKAEGTGSGEVIWFSCSLNTPAEAKASAEGFLQKESRLDILGATKDDADKPSQDGITEMMMVNHIGTFQFTVPLLPLLIKTSEEEGSDVRIVNLASDAHRRGVAADPKISFASLDIFKNFYPNEQIAYFARYFVSKLANVLFTHSLTRRLAATKVICISLHPGLVNTSLAAKSAYPRLIGVLLWLFGTDPAQGAYTSCFAAASPLVRAEPEKYKGAYLEPVGKIGAASPNSQRVDLQDELWATTERYLEGLGL</sequence>
<dbReference type="SUPFAM" id="SSF51735">
    <property type="entry name" value="NAD(P)-binding Rossmann-fold domains"/>
    <property type="match status" value="1"/>
</dbReference>
<name>A0A0D2MS04_HYPSF</name>
<protein>
    <recommendedName>
        <fullName evidence="4">NAD(P)-binding protein</fullName>
    </recommendedName>
</protein>
<evidence type="ECO:0000313" key="2">
    <source>
        <dbReference type="EMBL" id="KJA26758.1"/>
    </source>
</evidence>